<dbReference type="WBParaSite" id="L893_g26713.t1">
    <property type="protein sequence ID" value="L893_g26713.t1"/>
    <property type="gene ID" value="L893_g26713"/>
</dbReference>
<keyword evidence="1" id="KW-1185">Reference proteome</keyword>
<dbReference type="Proteomes" id="UP000095287">
    <property type="component" value="Unplaced"/>
</dbReference>
<organism evidence="1 2">
    <name type="scientific">Steinernema glaseri</name>
    <dbReference type="NCBI Taxonomy" id="37863"/>
    <lineage>
        <taxon>Eukaryota</taxon>
        <taxon>Metazoa</taxon>
        <taxon>Ecdysozoa</taxon>
        <taxon>Nematoda</taxon>
        <taxon>Chromadorea</taxon>
        <taxon>Rhabditida</taxon>
        <taxon>Tylenchina</taxon>
        <taxon>Panagrolaimomorpha</taxon>
        <taxon>Strongyloidoidea</taxon>
        <taxon>Steinernematidae</taxon>
        <taxon>Steinernema</taxon>
    </lineage>
</organism>
<reference evidence="2" key="1">
    <citation type="submission" date="2016-11" db="UniProtKB">
        <authorList>
            <consortium name="WormBaseParasite"/>
        </authorList>
    </citation>
    <scope>IDENTIFICATION</scope>
</reference>
<accession>A0A1I7ZIR8</accession>
<dbReference type="AlphaFoldDB" id="A0A1I7ZIR8"/>
<evidence type="ECO:0000313" key="1">
    <source>
        <dbReference type="Proteomes" id="UP000095287"/>
    </source>
</evidence>
<proteinExistence type="predicted"/>
<name>A0A1I7ZIR8_9BILA</name>
<protein>
    <submittedName>
        <fullName evidence="2">JmjC domain-containing protein</fullName>
    </submittedName>
</protein>
<evidence type="ECO:0000313" key="2">
    <source>
        <dbReference type="WBParaSite" id="L893_g26713.t1"/>
    </source>
</evidence>
<sequence length="91" mass="9810">MRCEGIIKLRPLPTGGAVCFTEKTMHASFNASAVKTPDSVSTAKAPDSVSIQASLSRACQETHMEHSGMVFSRVFCKQPTLAAWHCDLSDP</sequence>